<sequence>MGVFSKIGSFFNRHRNKFVVGGVVVWGSVLLTRYAQQKLKEWQQHEAKEFFERTRKQQHFESTERTCNQTIINLTNALSESLLKAVNTDEILTELRNNPPHKVELWERLKVLVFTKVSCLIYLSTLLTAVLRVQMNIIGGYLYKDPSILSIDLQQKYLSICQELLNSGVRKLVRLFEDEVTKIVGIIPLKRQLKIDELENIFWTIQSAIRENADDPLNNLRQYFTSDGKNDTNGIYNSMIQETADLLDSDEVKMLMSSCISRGFVLLGDQISEFYGPSPSNSNSDFVHPSDVKIPLAKLIPIINGLVNKNSLPNTLIQQLIINDKVKTLGANIYEAFSYNNSKD</sequence>
<comment type="subunit">
    <text evidence="1">Interacts with PEX19.</text>
</comment>
<evidence type="ECO:0000256" key="4">
    <source>
        <dbReference type="ARBA" id="ARBA00025338"/>
    </source>
</evidence>
<evidence type="ECO:0000256" key="5">
    <source>
        <dbReference type="ARBA" id="ARBA00029630"/>
    </source>
</evidence>
<dbReference type="Pfam" id="PF04882">
    <property type="entry name" value="Peroxin-3"/>
    <property type="match status" value="3"/>
</dbReference>
<dbReference type="PANTHER" id="PTHR28080:SF1">
    <property type="entry name" value="PEROXISOMAL BIOGENESIS FACTOR 3"/>
    <property type="match status" value="1"/>
</dbReference>
<organism evidence="6 7">
    <name type="scientific">Aquatica leii</name>
    <dbReference type="NCBI Taxonomy" id="1421715"/>
    <lineage>
        <taxon>Eukaryota</taxon>
        <taxon>Metazoa</taxon>
        <taxon>Ecdysozoa</taxon>
        <taxon>Arthropoda</taxon>
        <taxon>Hexapoda</taxon>
        <taxon>Insecta</taxon>
        <taxon>Pterygota</taxon>
        <taxon>Neoptera</taxon>
        <taxon>Endopterygota</taxon>
        <taxon>Coleoptera</taxon>
        <taxon>Polyphaga</taxon>
        <taxon>Elateriformia</taxon>
        <taxon>Elateroidea</taxon>
        <taxon>Lampyridae</taxon>
        <taxon>Luciolinae</taxon>
        <taxon>Aquatica</taxon>
    </lineage>
</organism>
<evidence type="ECO:0000256" key="3">
    <source>
        <dbReference type="ARBA" id="ARBA00022593"/>
    </source>
</evidence>
<dbReference type="GO" id="GO:0045046">
    <property type="term" value="P:protein import into peroxisome membrane"/>
    <property type="evidence" value="ECO:0007669"/>
    <property type="project" value="TreeGrafter"/>
</dbReference>
<proteinExistence type="predicted"/>
<evidence type="ECO:0000256" key="2">
    <source>
        <dbReference type="ARBA" id="ARBA00014294"/>
    </source>
</evidence>
<dbReference type="EMBL" id="JARPUR010000007">
    <property type="protein sequence ID" value="KAK4872362.1"/>
    <property type="molecule type" value="Genomic_DNA"/>
</dbReference>
<dbReference type="Proteomes" id="UP001353858">
    <property type="component" value="Unassembled WGS sequence"/>
</dbReference>
<gene>
    <name evidence="6" type="ORF">RN001_014391</name>
</gene>
<comment type="function">
    <text evidence="4">Involved in peroxisome biosynthesis and integrity. Assembles membrane vesicles before the matrix proteins are translocated. As a docking factor for PEX19, is necessary for the import of peroxisomal membrane proteins in the peroxisomes.</text>
</comment>
<dbReference type="InterPro" id="IPR006966">
    <property type="entry name" value="Peroxin-3"/>
</dbReference>
<dbReference type="GO" id="GO:0005778">
    <property type="term" value="C:peroxisomal membrane"/>
    <property type="evidence" value="ECO:0007669"/>
    <property type="project" value="InterPro"/>
</dbReference>
<evidence type="ECO:0000313" key="7">
    <source>
        <dbReference type="Proteomes" id="UP001353858"/>
    </source>
</evidence>
<keyword evidence="3" id="KW-0962">Peroxisome biogenesis</keyword>
<accession>A0AAN7PPA0</accession>
<comment type="caution">
    <text evidence="6">The sequence shown here is derived from an EMBL/GenBank/DDBJ whole genome shotgun (WGS) entry which is preliminary data.</text>
</comment>
<evidence type="ECO:0000256" key="1">
    <source>
        <dbReference type="ARBA" id="ARBA00011494"/>
    </source>
</evidence>
<dbReference type="PANTHER" id="PTHR28080">
    <property type="entry name" value="PEROXISOMAL BIOGENESIS FACTOR 3"/>
    <property type="match status" value="1"/>
</dbReference>
<dbReference type="AlphaFoldDB" id="A0AAN7PPA0"/>
<keyword evidence="7" id="KW-1185">Reference proteome</keyword>
<dbReference type="GO" id="GO:0030674">
    <property type="term" value="F:protein-macromolecule adaptor activity"/>
    <property type="evidence" value="ECO:0007669"/>
    <property type="project" value="TreeGrafter"/>
</dbReference>
<protein>
    <recommendedName>
        <fullName evidence="2">Peroxisomal biogenesis factor 3</fullName>
    </recommendedName>
    <alternativeName>
        <fullName evidence="5">Peroxisomal assembly protein PEX3</fullName>
    </alternativeName>
</protein>
<evidence type="ECO:0000313" key="6">
    <source>
        <dbReference type="EMBL" id="KAK4872362.1"/>
    </source>
</evidence>
<reference evidence="7" key="1">
    <citation type="submission" date="2023-01" db="EMBL/GenBank/DDBJ databases">
        <title>Key to firefly adult light organ development and bioluminescence: homeobox transcription factors regulate luciferase expression and transportation to peroxisome.</title>
        <authorList>
            <person name="Fu X."/>
        </authorList>
    </citation>
    <scope>NUCLEOTIDE SEQUENCE [LARGE SCALE GENOMIC DNA]</scope>
</reference>
<name>A0AAN7PPA0_9COLE</name>